<dbReference type="RefSeq" id="WP_399652831.1">
    <property type="nucleotide sequence ID" value="NZ_JBITYG010000007.1"/>
</dbReference>
<protein>
    <submittedName>
        <fullName evidence="2">Uncharacterized protein</fullName>
    </submittedName>
</protein>
<comment type="caution">
    <text evidence="2">The sequence shown here is derived from an EMBL/GenBank/DDBJ whole genome shotgun (WGS) entry which is preliminary data.</text>
</comment>
<evidence type="ECO:0000313" key="2">
    <source>
        <dbReference type="EMBL" id="MFI9103589.1"/>
    </source>
</evidence>
<organism evidence="2 3">
    <name type="scientific">Streptomyces fildesensis</name>
    <dbReference type="NCBI Taxonomy" id="375757"/>
    <lineage>
        <taxon>Bacteria</taxon>
        <taxon>Bacillati</taxon>
        <taxon>Actinomycetota</taxon>
        <taxon>Actinomycetes</taxon>
        <taxon>Kitasatosporales</taxon>
        <taxon>Streptomycetaceae</taxon>
        <taxon>Streptomyces</taxon>
    </lineage>
</organism>
<evidence type="ECO:0000313" key="3">
    <source>
        <dbReference type="Proteomes" id="UP001614394"/>
    </source>
</evidence>
<proteinExistence type="predicted"/>
<evidence type="ECO:0000256" key="1">
    <source>
        <dbReference type="SAM" id="MobiDB-lite"/>
    </source>
</evidence>
<accession>A0ABW8CB07</accession>
<gene>
    <name evidence="2" type="ORF">ACIGXA_23985</name>
</gene>
<dbReference type="Proteomes" id="UP001614394">
    <property type="component" value="Unassembled WGS sequence"/>
</dbReference>
<feature type="region of interest" description="Disordered" evidence="1">
    <location>
        <begin position="1"/>
        <end position="85"/>
    </location>
</feature>
<reference evidence="2 3" key="1">
    <citation type="submission" date="2024-10" db="EMBL/GenBank/DDBJ databases">
        <title>The Natural Products Discovery Center: Release of the First 8490 Sequenced Strains for Exploring Actinobacteria Biosynthetic Diversity.</title>
        <authorList>
            <person name="Kalkreuter E."/>
            <person name="Kautsar S.A."/>
            <person name="Yang D."/>
            <person name="Bader C.D."/>
            <person name="Teijaro C.N."/>
            <person name="Fluegel L."/>
            <person name="Davis C.M."/>
            <person name="Simpson J.R."/>
            <person name="Lauterbach L."/>
            <person name="Steele A.D."/>
            <person name="Gui C."/>
            <person name="Meng S."/>
            <person name="Li G."/>
            <person name="Viehrig K."/>
            <person name="Ye F."/>
            <person name="Su P."/>
            <person name="Kiefer A.F."/>
            <person name="Nichols A."/>
            <person name="Cepeda A.J."/>
            <person name="Yan W."/>
            <person name="Fan B."/>
            <person name="Jiang Y."/>
            <person name="Adhikari A."/>
            <person name="Zheng C.-J."/>
            <person name="Schuster L."/>
            <person name="Cowan T.M."/>
            <person name="Smanski M.J."/>
            <person name="Chevrette M.G."/>
            <person name="De Carvalho L.P.S."/>
            <person name="Shen B."/>
        </authorList>
    </citation>
    <scope>NUCLEOTIDE SEQUENCE [LARGE SCALE GENOMIC DNA]</scope>
    <source>
        <strain evidence="2 3">NPDC053399</strain>
    </source>
</reference>
<sequence length="85" mass="9115">MPTEDDRPAVIPSEVDPDVECVRIDDPGELAEPPEPPGAAGGPGPRLCPDGYLPRRRSRGEYPLAGKRVVTDEPPILNPDDPASY</sequence>
<keyword evidence="3" id="KW-1185">Reference proteome</keyword>
<dbReference type="EMBL" id="JBITYG010000007">
    <property type="protein sequence ID" value="MFI9103589.1"/>
    <property type="molecule type" value="Genomic_DNA"/>
</dbReference>
<name>A0ABW8CB07_9ACTN</name>